<evidence type="ECO:0000313" key="8">
    <source>
        <dbReference type="EMBL" id="SMF25195.1"/>
    </source>
</evidence>
<evidence type="ECO:0000256" key="5">
    <source>
        <dbReference type="ARBA" id="ARBA00022989"/>
    </source>
</evidence>
<evidence type="ECO:0000256" key="7">
    <source>
        <dbReference type="SAM" id="Phobius"/>
    </source>
</evidence>
<protein>
    <submittedName>
        <fullName evidence="8">Chromate transporter</fullName>
    </submittedName>
</protein>
<keyword evidence="3" id="KW-1003">Cell membrane</keyword>
<dbReference type="STRING" id="1519643.SAMN06295933_2451"/>
<dbReference type="PANTHER" id="PTHR43663">
    <property type="entry name" value="CHROMATE TRANSPORT PROTEIN-RELATED"/>
    <property type="match status" value="1"/>
</dbReference>
<comment type="similarity">
    <text evidence="2">Belongs to the chromate ion transporter (CHR) (TC 2.A.51) family.</text>
</comment>
<dbReference type="PIRSF" id="PIRSF004810">
    <property type="entry name" value="ChrA"/>
    <property type="match status" value="1"/>
</dbReference>
<dbReference type="EMBL" id="FWZU01000004">
    <property type="protein sequence ID" value="SMF25195.1"/>
    <property type="molecule type" value="Genomic_DNA"/>
</dbReference>
<dbReference type="PANTHER" id="PTHR43663:SF1">
    <property type="entry name" value="CHROMATE TRANSPORTER"/>
    <property type="match status" value="1"/>
</dbReference>
<feature type="transmembrane region" description="Helical" evidence="7">
    <location>
        <begin position="98"/>
        <end position="120"/>
    </location>
</feature>
<dbReference type="Proteomes" id="UP000192906">
    <property type="component" value="Unassembled WGS sequence"/>
</dbReference>
<keyword evidence="4 7" id="KW-0812">Transmembrane</keyword>
<accession>A0A1X7E1B1</accession>
<dbReference type="NCBIfam" id="TIGR00937">
    <property type="entry name" value="2A51"/>
    <property type="match status" value="1"/>
</dbReference>
<dbReference type="AlphaFoldDB" id="A0A1X7E1B1"/>
<dbReference type="InterPro" id="IPR003370">
    <property type="entry name" value="Chromate_transpt"/>
</dbReference>
<feature type="transmembrane region" description="Helical" evidence="7">
    <location>
        <begin position="178"/>
        <end position="199"/>
    </location>
</feature>
<proteinExistence type="inferred from homology"/>
<evidence type="ECO:0000313" key="9">
    <source>
        <dbReference type="Proteomes" id="UP000192906"/>
    </source>
</evidence>
<evidence type="ECO:0000256" key="4">
    <source>
        <dbReference type="ARBA" id="ARBA00022692"/>
    </source>
</evidence>
<evidence type="ECO:0000256" key="6">
    <source>
        <dbReference type="ARBA" id="ARBA00023136"/>
    </source>
</evidence>
<evidence type="ECO:0000256" key="3">
    <source>
        <dbReference type="ARBA" id="ARBA00022475"/>
    </source>
</evidence>
<reference evidence="9" key="1">
    <citation type="submission" date="2017-04" db="EMBL/GenBank/DDBJ databases">
        <authorList>
            <person name="Varghese N."/>
            <person name="Submissions S."/>
        </authorList>
    </citation>
    <scope>NUCLEOTIDE SEQUENCE [LARGE SCALE GENOMIC DNA]</scope>
    <source>
        <strain evidence="9">K3S</strain>
    </source>
</reference>
<gene>
    <name evidence="8" type="ORF">SAMN06295933_2451</name>
</gene>
<feature type="transmembrane region" description="Helical" evidence="7">
    <location>
        <begin position="62"/>
        <end position="86"/>
    </location>
</feature>
<name>A0A1X7E1B1_9BACT</name>
<evidence type="ECO:0000256" key="2">
    <source>
        <dbReference type="ARBA" id="ARBA00005262"/>
    </source>
</evidence>
<dbReference type="InterPro" id="IPR052518">
    <property type="entry name" value="CHR_Transporter"/>
</dbReference>
<feature type="transmembrane region" description="Helical" evidence="7">
    <location>
        <begin position="126"/>
        <end position="157"/>
    </location>
</feature>
<evidence type="ECO:0000256" key="1">
    <source>
        <dbReference type="ARBA" id="ARBA00004651"/>
    </source>
</evidence>
<dbReference type="InterPro" id="IPR014047">
    <property type="entry name" value="Chr_Tranpt_l_chain"/>
</dbReference>
<organism evidence="8 9">
    <name type="scientific">Desulfovibrio gilichinskyi</name>
    <dbReference type="NCBI Taxonomy" id="1519643"/>
    <lineage>
        <taxon>Bacteria</taxon>
        <taxon>Pseudomonadati</taxon>
        <taxon>Thermodesulfobacteriota</taxon>
        <taxon>Desulfovibrionia</taxon>
        <taxon>Desulfovibrionales</taxon>
        <taxon>Desulfovibrionaceae</taxon>
        <taxon>Desulfovibrio</taxon>
    </lineage>
</organism>
<dbReference type="GO" id="GO:0015109">
    <property type="term" value="F:chromate transmembrane transporter activity"/>
    <property type="evidence" value="ECO:0007669"/>
    <property type="project" value="InterPro"/>
</dbReference>
<feature type="transmembrane region" description="Helical" evidence="7">
    <location>
        <begin position="304"/>
        <end position="327"/>
    </location>
</feature>
<feature type="transmembrane region" description="Helical" evidence="7">
    <location>
        <begin position="243"/>
        <end position="264"/>
    </location>
</feature>
<feature type="transmembrane region" description="Helical" evidence="7">
    <location>
        <begin position="347"/>
        <end position="367"/>
    </location>
</feature>
<keyword evidence="5 7" id="KW-1133">Transmembrane helix</keyword>
<feature type="transmembrane region" description="Helical" evidence="7">
    <location>
        <begin position="270"/>
        <end position="292"/>
    </location>
</feature>
<dbReference type="GO" id="GO:0005886">
    <property type="term" value="C:plasma membrane"/>
    <property type="evidence" value="ECO:0007669"/>
    <property type="project" value="UniProtKB-SubCell"/>
</dbReference>
<keyword evidence="6 7" id="KW-0472">Membrane</keyword>
<keyword evidence="9" id="KW-1185">Reference proteome</keyword>
<dbReference type="Pfam" id="PF02417">
    <property type="entry name" value="Chromate_transp"/>
    <property type="match status" value="2"/>
</dbReference>
<sequence>MTAFGGPAMIPYIRNEVVDKKKWVSEEDFSAGTALAQLVPGATAMQVTAWAGLNTRGLAGSFVAYVGFGLPAFIMICALSAVYISLGNIPAIEAMFGGLKAVVTALIAHAAINFSLRYLSRNSAKFMAFAVGCWLAFNGNPIIILVVMCALSALIFTDITGLNPKEHSQVKYGVKGPLFLIAGAILILTVLFLTGSRFFHLAFTMAKVDLFAFGGGYVSLPIMLHEVVNNYHWMTQSVFMDGIALGQITPGPVVMTSAFIGYMLDGVLGAAVATISVFAPSFIMINLVAPFYDRLRSSAILQRALYGSLISLVGLMAAMTGQFLLTVKPEPGDILILITSFILLRRGTNIVIVVPCCALLSLLFSTLF</sequence>
<comment type="subcellular location">
    <subcellularLocation>
        <location evidence="1">Cell membrane</location>
        <topology evidence="1">Multi-pass membrane protein</topology>
    </subcellularLocation>
</comment>